<reference evidence="1 2" key="1">
    <citation type="submission" date="2006-02" db="EMBL/GenBank/DDBJ databases">
        <authorList>
            <person name="Amann R."/>
            <person name="Ferriera S."/>
            <person name="Johnson J."/>
            <person name="Kravitz S."/>
            <person name="Halpern A."/>
            <person name="Remington K."/>
            <person name="Beeson K."/>
            <person name="Tran B."/>
            <person name="Rogers Y.-H."/>
            <person name="Friedman R."/>
            <person name="Venter J.C."/>
        </authorList>
    </citation>
    <scope>NUCLEOTIDE SEQUENCE [LARGE SCALE GENOMIC DNA]</scope>
    <source>
        <strain evidence="1 2">DSM 3645</strain>
    </source>
</reference>
<dbReference type="AlphaFoldDB" id="A3ZS97"/>
<protein>
    <submittedName>
        <fullName evidence="1">Uncharacterized protein</fullName>
    </submittedName>
</protein>
<dbReference type="EMBL" id="AANZ01000008">
    <property type="protein sequence ID" value="EAQ80555.1"/>
    <property type="molecule type" value="Genomic_DNA"/>
</dbReference>
<accession>A3ZS97</accession>
<comment type="caution">
    <text evidence="1">The sequence shown here is derived from an EMBL/GenBank/DDBJ whole genome shotgun (WGS) entry which is preliminary data.</text>
</comment>
<dbReference type="HOGENOM" id="CLU_1335374_0_0_0"/>
<dbReference type="STRING" id="314230.DSM3645_14455"/>
<sequence length="205" mass="22532">MLKIEIAGSAIGGEDANEALWVDEIVSASDLANVSLTFRLESQRNVDLDNLVRPAMRALKRSGFYQSGFPELNSITASKLVGQPIGLTIESGSRLVPEGKLLSVESDRIPPSDPTFAWKSEWTAAIQKEWDAPVICNPIWLAISTTSLRSLVDLMKPIINVLERVLRRDPNGRNPFCPNDHLVDWLQIRRVSSGAALKLVAGMLS</sequence>
<dbReference type="Proteomes" id="UP000004358">
    <property type="component" value="Unassembled WGS sequence"/>
</dbReference>
<organism evidence="1 2">
    <name type="scientific">Blastopirellula marina DSM 3645</name>
    <dbReference type="NCBI Taxonomy" id="314230"/>
    <lineage>
        <taxon>Bacteria</taxon>
        <taxon>Pseudomonadati</taxon>
        <taxon>Planctomycetota</taxon>
        <taxon>Planctomycetia</taxon>
        <taxon>Pirellulales</taxon>
        <taxon>Pirellulaceae</taxon>
        <taxon>Blastopirellula</taxon>
    </lineage>
</organism>
<gene>
    <name evidence="1" type="ORF">DSM3645_14455</name>
</gene>
<dbReference type="RefSeq" id="WP_002650789.1">
    <property type="nucleotide sequence ID" value="NZ_CH672376.1"/>
</dbReference>
<evidence type="ECO:0000313" key="1">
    <source>
        <dbReference type="EMBL" id="EAQ80555.1"/>
    </source>
</evidence>
<name>A3ZS97_9BACT</name>
<proteinExistence type="predicted"/>
<evidence type="ECO:0000313" key="2">
    <source>
        <dbReference type="Proteomes" id="UP000004358"/>
    </source>
</evidence>